<dbReference type="Proteomes" id="UP001162640">
    <property type="component" value="Unassembled WGS sequence"/>
</dbReference>
<organism evidence="3 4">
    <name type="scientific">Triparma laevis f. inornata</name>
    <dbReference type="NCBI Taxonomy" id="1714386"/>
    <lineage>
        <taxon>Eukaryota</taxon>
        <taxon>Sar</taxon>
        <taxon>Stramenopiles</taxon>
        <taxon>Ochrophyta</taxon>
        <taxon>Bolidophyceae</taxon>
        <taxon>Parmales</taxon>
        <taxon>Triparmaceae</taxon>
        <taxon>Triparma</taxon>
    </lineage>
</organism>
<comment type="caution">
    <text evidence="3">The sequence shown here is derived from an EMBL/GenBank/DDBJ whole genome shotgun (WGS) entry which is preliminary data.</text>
</comment>
<proteinExistence type="predicted"/>
<sequence>MRSLQLLPSLLGFLLSIRMASILLKSKLKFSRSLALSTLPVINTTNIDDPLSEIVDALSSYEFNQSYHFSSSKCKKRRKWFKRRKNETVEVPKCLVEGKECRVEAMYPEVFERLRESFNIPPHQHTSRLTSTFRSFKSNSKGSARANTLFFFSSDGAYLIKTVPKRERKVLGEILGRYEEYMKNDGGRSLLTRFCGMYDVRRRKRNSWFGGEETLTLVVMNSIFPVNAEIEERYDLKGSTVGRICKQAGENMENELLLRGARCSIYLYIYIYLYSYLFSSNSSLRSLCFVLESAEIDKKGTSAVLKDLNLASSVASEVRSLGTSSLSKGYGFNISFRKSRFMRQLSKDVEFLKTCGVMDYSLLCGVKSRKTWLGIFRRNKPKRTLEILETPDDDDLKIIEAITPRKLKRLRLRKKITQTLKLIITTPINVTSLGLLFLKNVLLGSEDGGYTCGVSNGPVSVINGKRFDRGCVYYFGVIDFLQPWSVRKVFERQGKGMMGFDVNAISCVNPKFYGERLINFIDTHVT</sequence>
<evidence type="ECO:0000313" key="3">
    <source>
        <dbReference type="EMBL" id="GMH48335.1"/>
    </source>
</evidence>
<dbReference type="PANTHER" id="PTHR23086:SF8">
    <property type="entry name" value="PHOSPHATIDYLINOSITOL 5-PHOSPHATE 4-KINASE, ISOFORM A"/>
    <property type="match status" value="1"/>
</dbReference>
<dbReference type="SMART" id="SM00330">
    <property type="entry name" value="PIPKc"/>
    <property type="match status" value="1"/>
</dbReference>
<keyword evidence="1" id="KW-0418">Kinase</keyword>
<gene>
    <name evidence="3" type="ORF">TL16_g00269</name>
</gene>
<dbReference type="GO" id="GO:0005886">
    <property type="term" value="C:plasma membrane"/>
    <property type="evidence" value="ECO:0007669"/>
    <property type="project" value="TreeGrafter"/>
</dbReference>
<dbReference type="InterPro" id="IPR002498">
    <property type="entry name" value="PInositol-4-P-4/5-kinase_core"/>
</dbReference>
<name>A0A9W7DN74_9STRA</name>
<dbReference type="InterPro" id="IPR023610">
    <property type="entry name" value="PInositol-4/5-P-5/4-kinase"/>
</dbReference>
<dbReference type="PROSITE" id="PS51455">
    <property type="entry name" value="PIPK"/>
    <property type="match status" value="1"/>
</dbReference>
<dbReference type="GO" id="GO:0005524">
    <property type="term" value="F:ATP binding"/>
    <property type="evidence" value="ECO:0007669"/>
    <property type="project" value="UniProtKB-UniRule"/>
</dbReference>
<dbReference type="SUPFAM" id="SSF56104">
    <property type="entry name" value="SAICAR synthase-like"/>
    <property type="match status" value="2"/>
</dbReference>
<dbReference type="Gene3D" id="3.30.810.10">
    <property type="entry name" value="2-Layer Sandwich"/>
    <property type="match status" value="1"/>
</dbReference>
<dbReference type="Gene3D" id="3.30.800.10">
    <property type="entry name" value="Phosphatidylinositol Phosphate Kinase II Beta"/>
    <property type="match status" value="1"/>
</dbReference>
<dbReference type="InterPro" id="IPR027483">
    <property type="entry name" value="PInositol-4-P-4/5-kinase_C_sf"/>
</dbReference>
<keyword evidence="1" id="KW-0808">Transferase</keyword>
<keyword evidence="1" id="KW-0547">Nucleotide-binding</keyword>
<reference evidence="4" key="1">
    <citation type="journal article" date="2023" name="Commun. Biol.">
        <title>Genome analysis of Parmales, the sister group of diatoms, reveals the evolutionary specialization of diatoms from phago-mixotrophs to photoautotrophs.</title>
        <authorList>
            <person name="Ban H."/>
            <person name="Sato S."/>
            <person name="Yoshikawa S."/>
            <person name="Yamada K."/>
            <person name="Nakamura Y."/>
            <person name="Ichinomiya M."/>
            <person name="Sato N."/>
            <person name="Blanc-Mathieu R."/>
            <person name="Endo H."/>
            <person name="Kuwata A."/>
            <person name="Ogata H."/>
        </authorList>
    </citation>
    <scope>NUCLEOTIDE SEQUENCE [LARGE SCALE GENOMIC DNA]</scope>
</reference>
<dbReference type="AlphaFoldDB" id="A0A9W7DN74"/>
<dbReference type="GO" id="GO:0016308">
    <property type="term" value="F:1-phosphatidylinositol-4-phosphate 5-kinase activity"/>
    <property type="evidence" value="ECO:0007669"/>
    <property type="project" value="TreeGrafter"/>
</dbReference>
<dbReference type="Pfam" id="PF01504">
    <property type="entry name" value="PIP5K"/>
    <property type="match status" value="1"/>
</dbReference>
<accession>A0A9W7DN74</accession>
<feature type="domain" description="PIPK" evidence="2">
    <location>
        <begin position="37"/>
        <end position="525"/>
    </location>
</feature>
<evidence type="ECO:0000259" key="2">
    <source>
        <dbReference type="PROSITE" id="PS51455"/>
    </source>
</evidence>
<dbReference type="EMBL" id="BLQM01000004">
    <property type="protein sequence ID" value="GMH48335.1"/>
    <property type="molecule type" value="Genomic_DNA"/>
</dbReference>
<evidence type="ECO:0000313" key="4">
    <source>
        <dbReference type="Proteomes" id="UP001162640"/>
    </source>
</evidence>
<keyword evidence="1" id="KW-0067">ATP-binding</keyword>
<dbReference type="PANTHER" id="PTHR23086">
    <property type="entry name" value="PHOSPHATIDYLINOSITOL-4-PHOSPHATE 5-KINASE"/>
    <property type="match status" value="1"/>
</dbReference>
<protein>
    <recommendedName>
        <fullName evidence="2">PIPK domain-containing protein</fullName>
    </recommendedName>
</protein>
<dbReference type="CDD" id="cd00139">
    <property type="entry name" value="PIPKc"/>
    <property type="match status" value="1"/>
</dbReference>
<evidence type="ECO:0000256" key="1">
    <source>
        <dbReference type="PROSITE-ProRule" id="PRU00781"/>
    </source>
</evidence>
<dbReference type="InterPro" id="IPR027484">
    <property type="entry name" value="PInositol-4-P-5-kinase_N"/>
</dbReference>
<dbReference type="GO" id="GO:0046854">
    <property type="term" value="P:phosphatidylinositol phosphate biosynthetic process"/>
    <property type="evidence" value="ECO:0007669"/>
    <property type="project" value="TreeGrafter"/>
</dbReference>